<feature type="compositionally biased region" description="Basic and acidic residues" evidence="1">
    <location>
        <begin position="29"/>
        <end position="39"/>
    </location>
</feature>
<evidence type="ECO:0000256" key="1">
    <source>
        <dbReference type="SAM" id="MobiDB-lite"/>
    </source>
</evidence>
<reference evidence="3" key="1">
    <citation type="journal article" date="2019" name="Int. J. Syst. Evol. Microbiol.">
        <title>The Global Catalogue of Microorganisms (GCM) 10K type strain sequencing project: providing services to taxonomists for standard genome sequencing and annotation.</title>
        <authorList>
            <consortium name="The Broad Institute Genomics Platform"/>
            <consortium name="The Broad Institute Genome Sequencing Center for Infectious Disease"/>
            <person name="Wu L."/>
            <person name="Ma J."/>
        </authorList>
    </citation>
    <scope>NUCLEOTIDE SEQUENCE [LARGE SCALE GENOMIC DNA]</scope>
    <source>
        <strain evidence="3">JCM 17841</strain>
    </source>
</reference>
<name>A0ABP8QTA9_9BACT</name>
<feature type="compositionally biased region" description="Low complexity" evidence="1">
    <location>
        <begin position="14"/>
        <end position="28"/>
    </location>
</feature>
<comment type="caution">
    <text evidence="2">The sequence shown here is derived from an EMBL/GenBank/DDBJ whole genome shotgun (WGS) entry which is preliminary data.</text>
</comment>
<protein>
    <recommendedName>
        <fullName evidence="4">DNA-binding protein</fullName>
    </recommendedName>
</protein>
<dbReference type="InterPro" id="IPR024422">
    <property type="entry name" value="Protein_unknown_function_OB"/>
</dbReference>
<evidence type="ECO:0008006" key="4">
    <source>
        <dbReference type="Google" id="ProtNLM"/>
    </source>
</evidence>
<evidence type="ECO:0000313" key="2">
    <source>
        <dbReference type="EMBL" id="GAA4509124.1"/>
    </source>
</evidence>
<accession>A0ABP8QTA9</accession>
<dbReference type="RefSeq" id="WP_208133842.1">
    <property type="nucleotide sequence ID" value="NZ_BAABGQ010000014.1"/>
</dbReference>
<dbReference type="Pfam" id="PF12869">
    <property type="entry name" value="tRNA_anti-like"/>
    <property type="match status" value="1"/>
</dbReference>
<proteinExistence type="predicted"/>
<gene>
    <name evidence="2" type="ORF">GCM10023172_42210</name>
</gene>
<organism evidence="2 3">
    <name type="scientific">Hymenobacter ginsengisoli</name>
    <dbReference type="NCBI Taxonomy" id="1051626"/>
    <lineage>
        <taxon>Bacteria</taxon>
        <taxon>Pseudomonadati</taxon>
        <taxon>Bacteroidota</taxon>
        <taxon>Cytophagia</taxon>
        <taxon>Cytophagales</taxon>
        <taxon>Hymenobacteraceae</taxon>
        <taxon>Hymenobacter</taxon>
    </lineage>
</organism>
<dbReference type="EMBL" id="BAABGQ010000014">
    <property type="protein sequence ID" value="GAA4509124.1"/>
    <property type="molecule type" value="Genomic_DNA"/>
</dbReference>
<sequence>MLLGSSVDPKKDQATAQAAAPTSEAVAEPVEKPMTEAEKKKMTAEYEAKYKAQAEQEAKERADQTIGARQLVDLYQENEVKADKDFKGKTFYVQGTVSEIKKDVMDDIYVTLEGDGMLREVQCYFDNEDIAADFKKGQRVTFKGKCDGLMMNVLMKDCTLVVD</sequence>
<evidence type="ECO:0000313" key="3">
    <source>
        <dbReference type="Proteomes" id="UP001501243"/>
    </source>
</evidence>
<feature type="region of interest" description="Disordered" evidence="1">
    <location>
        <begin position="1"/>
        <end position="39"/>
    </location>
</feature>
<keyword evidence="3" id="KW-1185">Reference proteome</keyword>
<dbReference type="Proteomes" id="UP001501243">
    <property type="component" value="Unassembled WGS sequence"/>
</dbReference>